<organism evidence="2 3">
    <name type="scientific">Ficus carica</name>
    <name type="common">Common fig</name>
    <dbReference type="NCBI Taxonomy" id="3494"/>
    <lineage>
        <taxon>Eukaryota</taxon>
        <taxon>Viridiplantae</taxon>
        <taxon>Streptophyta</taxon>
        <taxon>Embryophyta</taxon>
        <taxon>Tracheophyta</taxon>
        <taxon>Spermatophyta</taxon>
        <taxon>Magnoliopsida</taxon>
        <taxon>eudicotyledons</taxon>
        <taxon>Gunneridae</taxon>
        <taxon>Pentapetalae</taxon>
        <taxon>rosids</taxon>
        <taxon>fabids</taxon>
        <taxon>Rosales</taxon>
        <taxon>Moraceae</taxon>
        <taxon>Ficeae</taxon>
        <taxon>Ficus</taxon>
    </lineage>
</organism>
<comment type="caution">
    <text evidence="2">The sequence shown here is derived from an EMBL/GenBank/DDBJ whole genome shotgun (WGS) entry which is preliminary data.</text>
</comment>
<protein>
    <submittedName>
        <fullName evidence="2">Uncharacterized protein</fullName>
    </submittedName>
</protein>
<evidence type="ECO:0000256" key="1">
    <source>
        <dbReference type="SAM" id="MobiDB-lite"/>
    </source>
</evidence>
<feature type="region of interest" description="Disordered" evidence="1">
    <location>
        <begin position="76"/>
        <end position="96"/>
    </location>
</feature>
<name>A0AA88D407_FICCA</name>
<gene>
    <name evidence="2" type="ORF">TIFTF001_011205</name>
</gene>
<feature type="compositionally biased region" description="Polar residues" evidence="1">
    <location>
        <begin position="83"/>
        <end position="92"/>
    </location>
</feature>
<evidence type="ECO:0000313" key="3">
    <source>
        <dbReference type="Proteomes" id="UP001187192"/>
    </source>
</evidence>
<proteinExistence type="predicted"/>
<accession>A0AA88D407</accession>
<dbReference type="Proteomes" id="UP001187192">
    <property type="component" value="Unassembled WGS sequence"/>
</dbReference>
<evidence type="ECO:0000313" key="2">
    <source>
        <dbReference type="EMBL" id="GMN41981.1"/>
    </source>
</evidence>
<reference evidence="2" key="1">
    <citation type="submission" date="2023-07" db="EMBL/GenBank/DDBJ databases">
        <title>draft genome sequence of fig (Ficus carica).</title>
        <authorList>
            <person name="Takahashi T."/>
            <person name="Nishimura K."/>
        </authorList>
    </citation>
    <scope>NUCLEOTIDE SEQUENCE</scope>
</reference>
<dbReference type="AlphaFoldDB" id="A0AA88D407"/>
<keyword evidence="3" id="KW-1185">Reference proteome</keyword>
<sequence>MILAPSRCGFVAMEKMTAEAAGARATSTVALLPIRPKSLHFRIPSSKSIDLAPTAPVIGGTNWSILEARGGTNLLPPRPLQKITRSPESAISSPRRRREDLFLLQLTQHQSRDLRPD</sequence>
<dbReference type="EMBL" id="BTGU01000013">
    <property type="protein sequence ID" value="GMN41981.1"/>
    <property type="molecule type" value="Genomic_DNA"/>
</dbReference>